<dbReference type="PANTHER" id="PTHR12651">
    <property type="entry name" value="26S PROTEASOME NON-ATPASE REGULATORY SUBUNIT 9"/>
    <property type="match status" value="1"/>
</dbReference>
<dbReference type="InterPro" id="IPR035269">
    <property type="entry name" value="PSMD9"/>
</dbReference>
<feature type="repeat" description="ANK" evidence="1">
    <location>
        <begin position="797"/>
        <end position="818"/>
    </location>
</feature>
<dbReference type="GeneID" id="24135871"/>
<dbReference type="Proteomes" id="UP000030745">
    <property type="component" value="Unassembled WGS sequence"/>
</dbReference>
<dbReference type="PANTHER" id="PTHR12651:SF1">
    <property type="entry name" value="26S PROTEASOME NON-ATPASE REGULATORY SUBUNIT 9"/>
    <property type="match status" value="1"/>
</dbReference>
<dbReference type="VEuPathDB" id="FungiDB:SPRG_14038"/>
<dbReference type="InterPro" id="IPR001478">
    <property type="entry name" value="PDZ"/>
</dbReference>
<evidence type="ECO:0000256" key="2">
    <source>
        <dbReference type="SAM" id="MobiDB-lite"/>
    </source>
</evidence>
<dbReference type="RefSeq" id="XP_012208339.1">
    <property type="nucleotide sequence ID" value="XM_012352949.1"/>
</dbReference>
<keyword evidence="5" id="KW-1185">Reference proteome</keyword>
<dbReference type="Gene3D" id="2.30.42.10">
    <property type="match status" value="2"/>
</dbReference>
<protein>
    <recommendedName>
        <fullName evidence="3">PDZ domain-containing protein</fullName>
    </recommendedName>
</protein>
<dbReference type="PROSITE" id="PS50106">
    <property type="entry name" value="PDZ"/>
    <property type="match status" value="1"/>
</dbReference>
<feature type="domain" description="PDZ" evidence="3">
    <location>
        <begin position="525"/>
        <end position="571"/>
    </location>
</feature>
<dbReference type="SUPFAM" id="SSF50156">
    <property type="entry name" value="PDZ domain-like"/>
    <property type="match status" value="2"/>
</dbReference>
<dbReference type="STRING" id="695850.A0A067C2A7"/>
<keyword evidence="1" id="KW-0040">ANK repeat</keyword>
<dbReference type="InterPro" id="IPR036770">
    <property type="entry name" value="Ankyrin_rpt-contain_sf"/>
</dbReference>
<dbReference type="SMART" id="SM00248">
    <property type="entry name" value="ANK"/>
    <property type="match status" value="6"/>
</dbReference>
<proteinExistence type="predicted"/>
<organism evidence="4 5">
    <name type="scientific">Saprolegnia parasitica (strain CBS 223.65)</name>
    <dbReference type="NCBI Taxonomy" id="695850"/>
    <lineage>
        <taxon>Eukaryota</taxon>
        <taxon>Sar</taxon>
        <taxon>Stramenopiles</taxon>
        <taxon>Oomycota</taxon>
        <taxon>Saprolegniomycetes</taxon>
        <taxon>Saprolegniales</taxon>
        <taxon>Saprolegniaceae</taxon>
        <taxon>Saprolegnia</taxon>
    </lineage>
</organism>
<feature type="compositionally biased region" description="Low complexity" evidence="2">
    <location>
        <begin position="867"/>
        <end position="884"/>
    </location>
</feature>
<accession>A0A067C2A7</accession>
<dbReference type="Pfam" id="PF12796">
    <property type="entry name" value="Ank_2"/>
    <property type="match status" value="2"/>
</dbReference>
<dbReference type="GO" id="GO:0005737">
    <property type="term" value="C:cytoplasm"/>
    <property type="evidence" value="ECO:0007669"/>
    <property type="project" value="TreeGrafter"/>
</dbReference>
<dbReference type="SUPFAM" id="SSF48403">
    <property type="entry name" value="Ankyrin repeat"/>
    <property type="match status" value="1"/>
</dbReference>
<name>A0A067C2A7_SAPPC</name>
<dbReference type="InterPro" id="IPR002110">
    <property type="entry name" value="Ankyrin_rpt"/>
</dbReference>
<dbReference type="KEGG" id="spar:SPRG_14038"/>
<dbReference type="InterPro" id="IPR036034">
    <property type="entry name" value="PDZ_sf"/>
</dbReference>
<dbReference type="EMBL" id="KK583299">
    <property type="protein sequence ID" value="KDO20947.1"/>
    <property type="molecule type" value="Genomic_DNA"/>
</dbReference>
<gene>
    <name evidence="4" type="ORF">SPRG_14038</name>
</gene>
<evidence type="ECO:0000256" key="1">
    <source>
        <dbReference type="PROSITE-ProRule" id="PRU00023"/>
    </source>
</evidence>
<dbReference type="PROSITE" id="PS50297">
    <property type="entry name" value="ANK_REP_REGION"/>
    <property type="match status" value="2"/>
</dbReference>
<evidence type="ECO:0000313" key="4">
    <source>
        <dbReference type="EMBL" id="KDO20947.1"/>
    </source>
</evidence>
<evidence type="ECO:0000313" key="5">
    <source>
        <dbReference type="Proteomes" id="UP000030745"/>
    </source>
</evidence>
<dbReference type="OrthoDB" id="72325at2759"/>
<evidence type="ECO:0000259" key="3">
    <source>
        <dbReference type="PROSITE" id="PS50106"/>
    </source>
</evidence>
<dbReference type="Gene3D" id="1.25.40.20">
    <property type="entry name" value="Ankyrin repeat-containing domain"/>
    <property type="match status" value="2"/>
</dbReference>
<dbReference type="GO" id="GO:0070682">
    <property type="term" value="P:proteasome regulatory particle assembly"/>
    <property type="evidence" value="ECO:0007669"/>
    <property type="project" value="InterPro"/>
</dbReference>
<reference evidence="4 5" key="1">
    <citation type="journal article" date="2013" name="PLoS Genet.">
        <title>Distinctive expansion of potential virulence genes in the genome of the oomycete fish pathogen Saprolegnia parasitica.</title>
        <authorList>
            <person name="Jiang R.H."/>
            <person name="de Bruijn I."/>
            <person name="Haas B.J."/>
            <person name="Belmonte R."/>
            <person name="Lobach L."/>
            <person name="Christie J."/>
            <person name="van den Ackerveken G."/>
            <person name="Bottin A."/>
            <person name="Bulone V."/>
            <person name="Diaz-Moreno S.M."/>
            <person name="Dumas B."/>
            <person name="Fan L."/>
            <person name="Gaulin E."/>
            <person name="Govers F."/>
            <person name="Grenville-Briggs L.J."/>
            <person name="Horner N.R."/>
            <person name="Levin J.Z."/>
            <person name="Mammella M."/>
            <person name="Meijer H.J."/>
            <person name="Morris P."/>
            <person name="Nusbaum C."/>
            <person name="Oome S."/>
            <person name="Phillips A.J."/>
            <person name="van Rooyen D."/>
            <person name="Rzeszutek E."/>
            <person name="Saraiva M."/>
            <person name="Secombes C.J."/>
            <person name="Seidl M.F."/>
            <person name="Snel B."/>
            <person name="Stassen J.H."/>
            <person name="Sykes S."/>
            <person name="Tripathy S."/>
            <person name="van den Berg H."/>
            <person name="Vega-Arreguin J.C."/>
            <person name="Wawra S."/>
            <person name="Young S.K."/>
            <person name="Zeng Q."/>
            <person name="Dieguez-Uribeondo J."/>
            <person name="Russ C."/>
            <person name="Tyler B.M."/>
            <person name="van West P."/>
        </authorList>
    </citation>
    <scope>NUCLEOTIDE SEQUENCE [LARGE SCALE GENOMIC DNA]</scope>
    <source>
        <strain evidence="4 5">CBS 223.65</strain>
    </source>
</reference>
<dbReference type="AlphaFoldDB" id="A0A067C2A7"/>
<feature type="repeat" description="ANK" evidence="1">
    <location>
        <begin position="700"/>
        <end position="732"/>
    </location>
</feature>
<dbReference type="GO" id="GO:0005634">
    <property type="term" value="C:nucleus"/>
    <property type="evidence" value="ECO:0007669"/>
    <property type="project" value="TreeGrafter"/>
</dbReference>
<dbReference type="PROSITE" id="PS50088">
    <property type="entry name" value="ANK_REPEAT"/>
    <property type="match status" value="2"/>
</dbReference>
<sequence>MPQPVDAMDFQKAVDHEMQLYDAQDALMQWLQAHPSTTADLAAIQAQLEAVLAHVAKVLHSHLRDAGVVPYLRVDTVEAGSPAANSGLLPSDLVIRFGAVVSVDGTKTPASSLIQHIVALVNTRRDHRLSLSVVRSTENDPVHLTIRPQTWAGAGTLGCVLHPYERPTLRIVTEPELPSWPPNAFAYIDAMAAAPSPASVAGLLANDCIIGFQGLQSGATLQEALTMFNRLTDFPLTLYLSRYCPLDTASAPPGYLEFAVVLHSWDGILSIQPLVAIEARDDPSALPYDATLPSVPFARVLRVYPESPADTGGLMAGDYVHVMSDVAYPSPEAVSDWIGHQFSTQSHVALQITRCLDADDRFTEIQLRILPERWCAPQLHLAAHDRRMIELFGWTLEFLKEPVYPPFLVVESVVPASPAALGGVCVGDLVGKFGSLLKASLGGTSSVAEMVHLYLGPEAKQLEGHKLTPLPLQVHRYDATNCVLTRVNLFLPPPKPGFDSGDGVWGCCLQLWSPEALEPLLVVVAAGTSSGLQEGDLLLEVQGVRAPSSLDAMAAAIASASSLTLVVQRWDPAQYLYIYFPHVVTVAKRGDAIVDCEIDVGGVGCITYTTYWQRYEAANPSALPCKSCWEANFATVAHGAAYCGHLDCLTYLSQYFDVFCVDPLGRTPLFYAAYANQVDCILLLLSIDVDGTLREATDANGDTILHAATSGGALAAMQLLLQHGLSTERVNNLGLRPVHIAPTMEALQVLADGQADLVALDTSGRLALAYACMAGDEACVAYLAAEGPEFIDYADMDGNTPLHFAVLSGSLSVVQALLTASPYYILRPNKDGKSALDHAIESGFAPVAAYLEATCMVPDESGAGLQPALSEAPLPASSSEAIDE</sequence>
<feature type="region of interest" description="Disordered" evidence="2">
    <location>
        <begin position="864"/>
        <end position="884"/>
    </location>
</feature>